<feature type="domain" description="Antitoxin SocA-like Panacea" evidence="1">
    <location>
        <begin position="29"/>
        <end position="144"/>
    </location>
</feature>
<evidence type="ECO:0000313" key="2">
    <source>
        <dbReference type="EMBL" id="QPF94098.1"/>
    </source>
</evidence>
<proteinExistence type="predicted"/>
<evidence type="ECO:0000259" key="1">
    <source>
        <dbReference type="Pfam" id="PF13274"/>
    </source>
</evidence>
<dbReference type="Pfam" id="PF13274">
    <property type="entry name" value="SocA_Panacea"/>
    <property type="match status" value="1"/>
</dbReference>
<accession>A0A7S9DAM9</accession>
<dbReference type="KEGG" id="bcou:IC761_12815"/>
<dbReference type="Proteomes" id="UP000594621">
    <property type="component" value="Chromosome"/>
</dbReference>
<name>A0A7S9DAM9_9BRAD</name>
<organism evidence="2 3">
    <name type="scientific">Bradyrhizobium commune</name>
    <dbReference type="NCBI Taxonomy" id="83627"/>
    <lineage>
        <taxon>Bacteria</taxon>
        <taxon>Pseudomonadati</taxon>
        <taxon>Pseudomonadota</taxon>
        <taxon>Alphaproteobacteria</taxon>
        <taxon>Hyphomicrobiales</taxon>
        <taxon>Nitrobacteraceae</taxon>
        <taxon>Bradyrhizobium</taxon>
    </lineage>
</organism>
<dbReference type="RefSeq" id="WP_195803601.1">
    <property type="nucleotide sequence ID" value="NZ_CP061379.1"/>
</dbReference>
<keyword evidence="3" id="KW-1185">Reference proteome</keyword>
<sequence length="193" mass="22253">MFVSRDREKLLNAIIYFLGATSHCHTLKLFKLLNFADFEHFRQTGRTIFNLDYRALPMGPVPTKLYDEIKKGGEPDLKAAVNLFPVKDDITDAILRRDLKVRGKLDKQYFSKRELRIIERVAEFFRDLNAADMSEFSHRKGEPWRAIYGAKGEGTGKIIPPDLSLDAEPLIKDAPMISREELEDRRDALRDIA</sequence>
<dbReference type="AlphaFoldDB" id="A0A7S9DAM9"/>
<gene>
    <name evidence="2" type="ORF">IC761_12815</name>
</gene>
<reference evidence="2 3" key="1">
    <citation type="submission" date="2020-09" db="EMBL/GenBank/DDBJ databases">
        <title>Complete genomes of bradyrhizobia occurring on native shrubby legumes in Australia.</title>
        <authorList>
            <person name="Lafay B."/>
        </authorList>
    </citation>
    <scope>NUCLEOTIDE SEQUENCE [LARGE SCALE GENOMIC DNA]</scope>
    <source>
        <strain evidence="2 3">BDV5040</strain>
    </source>
</reference>
<protein>
    <submittedName>
        <fullName evidence="2">SocA family protein</fullName>
    </submittedName>
</protein>
<dbReference type="InterPro" id="IPR025272">
    <property type="entry name" value="SocA_Panacea"/>
</dbReference>
<evidence type="ECO:0000313" key="3">
    <source>
        <dbReference type="Proteomes" id="UP000594621"/>
    </source>
</evidence>
<dbReference type="EMBL" id="CP061379">
    <property type="protein sequence ID" value="QPF94098.1"/>
    <property type="molecule type" value="Genomic_DNA"/>
</dbReference>